<accession>A0A4R6PPG3</accession>
<keyword evidence="5" id="KW-1185">Reference proteome</keyword>
<organism evidence="4 5">
    <name type="scientific">Idiomarina aquatica</name>
    <dbReference type="NCBI Taxonomy" id="1327752"/>
    <lineage>
        <taxon>Bacteria</taxon>
        <taxon>Pseudomonadati</taxon>
        <taxon>Pseudomonadota</taxon>
        <taxon>Gammaproteobacteria</taxon>
        <taxon>Alteromonadales</taxon>
        <taxon>Idiomarinaceae</taxon>
        <taxon>Idiomarina</taxon>
    </lineage>
</organism>
<evidence type="ECO:0000313" key="5">
    <source>
        <dbReference type="Proteomes" id="UP000295531"/>
    </source>
</evidence>
<protein>
    <submittedName>
        <fullName evidence="4">Protein-disulfide isomerase</fullName>
    </submittedName>
</protein>
<comment type="caution">
    <text evidence="4">The sequence shown here is derived from an EMBL/GenBank/DDBJ whole genome shotgun (WGS) entry which is preliminary data.</text>
</comment>
<feature type="signal peptide" evidence="2">
    <location>
        <begin position="1"/>
        <end position="22"/>
    </location>
</feature>
<dbReference type="InterPro" id="IPR017937">
    <property type="entry name" value="Thioredoxin_CS"/>
</dbReference>
<dbReference type="InterPro" id="IPR051470">
    <property type="entry name" value="Thiol:disulfide_interchange"/>
</dbReference>
<proteinExistence type="predicted"/>
<keyword evidence="2" id="KW-0732">Signal</keyword>
<dbReference type="PANTHER" id="PTHR35272">
    <property type="entry name" value="THIOL:DISULFIDE INTERCHANGE PROTEIN DSBC-RELATED"/>
    <property type="match status" value="1"/>
</dbReference>
<dbReference type="GO" id="GO:0016853">
    <property type="term" value="F:isomerase activity"/>
    <property type="evidence" value="ECO:0007669"/>
    <property type="project" value="UniProtKB-KW"/>
</dbReference>
<dbReference type="InterPro" id="IPR036249">
    <property type="entry name" value="Thioredoxin-like_sf"/>
</dbReference>
<dbReference type="Proteomes" id="UP000295531">
    <property type="component" value="Unassembled WGS sequence"/>
</dbReference>
<dbReference type="OrthoDB" id="9780340at2"/>
<dbReference type="InterPro" id="IPR013766">
    <property type="entry name" value="Thioredoxin_domain"/>
</dbReference>
<feature type="chain" id="PRO_5020960918" evidence="2">
    <location>
        <begin position="23"/>
        <end position="236"/>
    </location>
</feature>
<dbReference type="EMBL" id="SNXI01000001">
    <property type="protein sequence ID" value="TDP40595.1"/>
    <property type="molecule type" value="Genomic_DNA"/>
</dbReference>
<keyword evidence="4" id="KW-0413">Isomerase</keyword>
<evidence type="ECO:0000259" key="3">
    <source>
        <dbReference type="PROSITE" id="PS51352"/>
    </source>
</evidence>
<dbReference type="InterPro" id="IPR001853">
    <property type="entry name" value="DSBA-like_thioredoxin_dom"/>
</dbReference>
<dbReference type="AlphaFoldDB" id="A0A4R6PPG3"/>
<keyword evidence="1" id="KW-0676">Redox-active center</keyword>
<name>A0A4R6PPG3_9GAMM</name>
<evidence type="ECO:0000256" key="1">
    <source>
        <dbReference type="ARBA" id="ARBA00023284"/>
    </source>
</evidence>
<gene>
    <name evidence="4" type="ORF">DEU29_101139</name>
</gene>
<dbReference type="PROSITE" id="PS51352">
    <property type="entry name" value="THIOREDOXIN_2"/>
    <property type="match status" value="1"/>
</dbReference>
<dbReference type="GO" id="GO:0015036">
    <property type="term" value="F:disulfide oxidoreductase activity"/>
    <property type="evidence" value="ECO:0007669"/>
    <property type="project" value="UniProtKB-ARBA"/>
</dbReference>
<feature type="domain" description="Thioredoxin" evidence="3">
    <location>
        <begin position="51"/>
        <end position="234"/>
    </location>
</feature>
<dbReference type="Pfam" id="PF01323">
    <property type="entry name" value="DSBA"/>
    <property type="match status" value="1"/>
</dbReference>
<dbReference type="SUPFAM" id="SSF52833">
    <property type="entry name" value="Thioredoxin-like"/>
    <property type="match status" value="1"/>
</dbReference>
<dbReference type="Gene3D" id="3.40.30.10">
    <property type="entry name" value="Glutaredoxin"/>
    <property type="match status" value="1"/>
</dbReference>
<dbReference type="PROSITE" id="PS00194">
    <property type="entry name" value="THIOREDOXIN_1"/>
    <property type="match status" value="1"/>
</dbReference>
<evidence type="ECO:0000256" key="2">
    <source>
        <dbReference type="SAM" id="SignalP"/>
    </source>
</evidence>
<sequence length="236" mass="26471">MKLLTKTLTASILFAVSIGAYAQQDKIDEIEAMLQQNPEIIESVYQSIKQYQQQRASMNTSMSAIYNSDDHPAFGNLDAASDQQIVVFTDYNCPYCKRLEPVLEQLLENYPELKVVNVIVPLRQQQLEGIDTNSAFYAQRVWQEQPAKFKQVHDLLMAKNGMHSAKSLRQIASKTNTESLLAPSDTVEASIRNNYKMFSDIGLRGTPGTVVGTDIIPGLVPYENLLEVVKANLKVR</sequence>
<dbReference type="PANTHER" id="PTHR35272:SF3">
    <property type="entry name" value="THIOL:DISULFIDE INTERCHANGE PROTEIN DSBC"/>
    <property type="match status" value="1"/>
</dbReference>
<dbReference type="CDD" id="cd03023">
    <property type="entry name" value="DsbA_Com1_like"/>
    <property type="match status" value="1"/>
</dbReference>
<reference evidence="4 5" key="1">
    <citation type="submission" date="2019-03" db="EMBL/GenBank/DDBJ databases">
        <title>Freshwater and sediment microbial communities from various areas in North America, analyzing microbe dynamics in response to fracking.</title>
        <authorList>
            <person name="Lamendella R."/>
        </authorList>
    </citation>
    <scope>NUCLEOTIDE SEQUENCE [LARGE SCALE GENOMIC DNA]</scope>
    <source>
        <strain evidence="4 5">18_TX</strain>
    </source>
</reference>
<evidence type="ECO:0000313" key="4">
    <source>
        <dbReference type="EMBL" id="TDP40595.1"/>
    </source>
</evidence>
<dbReference type="RefSeq" id="WP_133538274.1">
    <property type="nucleotide sequence ID" value="NZ_SNXI01000001.1"/>
</dbReference>